<gene>
    <name evidence="1" type="ORF">METZ01_LOCUS280652</name>
</gene>
<reference evidence="1" key="1">
    <citation type="submission" date="2018-05" db="EMBL/GenBank/DDBJ databases">
        <authorList>
            <person name="Lanie J.A."/>
            <person name="Ng W.-L."/>
            <person name="Kazmierczak K.M."/>
            <person name="Andrzejewski T.M."/>
            <person name="Davidsen T.M."/>
            <person name="Wayne K.J."/>
            <person name="Tettelin H."/>
            <person name="Glass J.I."/>
            <person name="Rusch D."/>
            <person name="Podicherti R."/>
            <person name="Tsui H.-C.T."/>
            <person name="Winkler M.E."/>
        </authorList>
    </citation>
    <scope>NUCLEOTIDE SEQUENCE</scope>
</reference>
<feature type="non-terminal residue" evidence="1">
    <location>
        <position position="1"/>
    </location>
</feature>
<evidence type="ECO:0000313" key="1">
    <source>
        <dbReference type="EMBL" id="SVC27798.1"/>
    </source>
</evidence>
<proteinExistence type="predicted"/>
<name>A0A382KTA6_9ZZZZ</name>
<dbReference type="AlphaFoldDB" id="A0A382KTA6"/>
<protein>
    <submittedName>
        <fullName evidence="1">Uncharacterized protein</fullName>
    </submittedName>
</protein>
<organism evidence="1">
    <name type="scientific">marine metagenome</name>
    <dbReference type="NCBI Taxonomy" id="408172"/>
    <lineage>
        <taxon>unclassified sequences</taxon>
        <taxon>metagenomes</taxon>
        <taxon>ecological metagenomes</taxon>
    </lineage>
</organism>
<accession>A0A382KTA6</accession>
<sequence>ETYENTFNTNTTIIIPKDSNILDSLFGANKFSSLPSK</sequence>
<dbReference type="EMBL" id="UINC01082746">
    <property type="protein sequence ID" value="SVC27798.1"/>
    <property type="molecule type" value="Genomic_DNA"/>
</dbReference>